<dbReference type="Gene3D" id="2.40.70.10">
    <property type="entry name" value="Acid Proteases"/>
    <property type="match status" value="2"/>
</dbReference>
<feature type="domain" description="Peptidase A1" evidence="7">
    <location>
        <begin position="1"/>
        <end position="200"/>
    </location>
</feature>
<dbReference type="Pfam" id="PF00026">
    <property type="entry name" value="Asp"/>
    <property type="match status" value="1"/>
</dbReference>
<evidence type="ECO:0000259" key="6">
    <source>
        <dbReference type="PROSITE" id="PS50042"/>
    </source>
</evidence>
<evidence type="ECO:0000256" key="5">
    <source>
        <dbReference type="RuleBase" id="RU000454"/>
    </source>
</evidence>
<dbReference type="Proteomes" id="UP001165063">
    <property type="component" value="Unassembled WGS sequence"/>
</dbReference>
<reference evidence="8" key="1">
    <citation type="submission" date="2023-04" db="EMBL/GenBank/DDBJ databases">
        <title>Ambrosiozyma monospora NBRC 1965.</title>
        <authorList>
            <person name="Ichikawa N."/>
            <person name="Sato H."/>
            <person name="Tonouchi N."/>
        </authorList>
    </citation>
    <scope>NUCLEOTIDE SEQUENCE</scope>
    <source>
        <strain evidence="8">NBRC 1965</strain>
    </source>
</reference>
<dbReference type="PRINTS" id="PR00792">
    <property type="entry name" value="PEPSIN"/>
</dbReference>
<dbReference type="GO" id="GO:0006508">
    <property type="term" value="P:proteolysis"/>
    <property type="evidence" value="ECO:0007669"/>
    <property type="project" value="UniProtKB-KW"/>
</dbReference>
<gene>
    <name evidence="8" type="ORF">Amon01_000711800</name>
</gene>
<keyword evidence="5" id="KW-0378">Hydrolase</keyword>
<dbReference type="PROSITE" id="PS50042">
    <property type="entry name" value="CNMP_BINDING_3"/>
    <property type="match status" value="1"/>
</dbReference>
<dbReference type="GO" id="GO:0004190">
    <property type="term" value="F:aspartic-type endopeptidase activity"/>
    <property type="evidence" value="ECO:0007669"/>
    <property type="project" value="UniProtKB-KW"/>
</dbReference>
<keyword evidence="2" id="KW-0732">Signal</keyword>
<dbReference type="GO" id="GO:0005576">
    <property type="term" value="C:extracellular region"/>
    <property type="evidence" value="ECO:0007669"/>
    <property type="project" value="UniProtKB-ARBA"/>
</dbReference>
<proteinExistence type="inferred from homology"/>
<evidence type="ECO:0000256" key="3">
    <source>
        <dbReference type="ARBA" id="ARBA00022750"/>
    </source>
</evidence>
<evidence type="ECO:0000313" key="9">
    <source>
        <dbReference type="Proteomes" id="UP001165063"/>
    </source>
</evidence>
<accession>A0A9W7DJE2</accession>
<dbReference type="InterPro" id="IPR021109">
    <property type="entry name" value="Peptidase_aspartic_dom_sf"/>
</dbReference>
<comment type="caution">
    <text evidence="8">The sequence shown here is derived from an EMBL/GenBank/DDBJ whole genome shotgun (WGS) entry which is preliminary data.</text>
</comment>
<evidence type="ECO:0000313" key="8">
    <source>
        <dbReference type="EMBL" id="GMG49513.1"/>
    </source>
</evidence>
<dbReference type="PANTHER" id="PTHR47966">
    <property type="entry name" value="BETA-SITE APP-CLEAVING ENZYME, ISOFORM A-RELATED"/>
    <property type="match status" value="1"/>
</dbReference>
<dbReference type="PANTHER" id="PTHR47966:SF51">
    <property type="entry name" value="BETA-SITE APP-CLEAVING ENZYME, ISOFORM A-RELATED"/>
    <property type="match status" value="1"/>
</dbReference>
<dbReference type="SUPFAM" id="SSF50630">
    <property type="entry name" value="Acid proteases"/>
    <property type="match status" value="1"/>
</dbReference>
<feature type="domain" description="Cyclic nucleotide-binding" evidence="6">
    <location>
        <begin position="1"/>
        <end position="57"/>
    </location>
</feature>
<sequence length="246" mass="26634">MSMVDQGLIQQNAYSVYLGSSNVFDNGHTSDEGSILFGAIDHAKYIGSLTLLPIASPNENVNVVLNQISIANLITGSNKTLATGLSHALIDTGTTYLLVPQEIYDALIDQIEVLEYDSDCSRIIGNCFELFTVGLTFDFMGLQMTFALGDFISDNGSSREDGKCVLGIDGFDSDGFILGDTFLNHVYFAADLSNHQIALAYANFKRGNVDYEEDTELIVGSIPSATSAKYYHQSSATATKLVVQTF</sequence>
<dbReference type="AlphaFoldDB" id="A0A9W7DJE2"/>
<evidence type="ECO:0000259" key="7">
    <source>
        <dbReference type="PROSITE" id="PS51767"/>
    </source>
</evidence>
<evidence type="ECO:0000256" key="1">
    <source>
        <dbReference type="ARBA" id="ARBA00007447"/>
    </source>
</evidence>
<dbReference type="InterPro" id="IPR001969">
    <property type="entry name" value="Aspartic_peptidase_AS"/>
</dbReference>
<dbReference type="InterPro" id="IPR001461">
    <property type="entry name" value="Aspartic_peptidase_A1"/>
</dbReference>
<evidence type="ECO:0000256" key="2">
    <source>
        <dbReference type="ARBA" id="ARBA00022729"/>
    </source>
</evidence>
<keyword evidence="4" id="KW-1015">Disulfide bond</keyword>
<evidence type="ECO:0000256" key="4">
    <source>
        <dbReference type="ARBA" id="ARBA00023157"/>
    </source>
</evidence>
<dbReference type="EMBL" id="BSXU01004993">
    <property type="protein sequence ID" value="GMG49513.1"/>
    <property type="molecule type" value="Genomic_DNA"/>
</dbReference>
<dbReference type="PROSITE" id="PS51767">
    <property type="entry name" value="PEPTIDASE_A1"/>
    <property type="match status" value="1"/>
</dbReference>
<keyword evidence="9" id="KW-1185">Reference proteome</keyword>
<protein>
    <submittedName>
        <fullName evidence="8">Unnamed protein product</fullName>
    </submittedName>
</protein>
<organism evidence="8 9">
    <name type="scientific">Ambrosiozyma monospora</name>
    <name type="common">Yeast</name>
    <name type="synonym">Endomycopsis monosporus</name>
    <dbReference type="NCBI Taxonomy" id="43982"/>
    <lineage>
        <taxon>Eukaryota</taxon>
        <taxon>Fungi</taxon>
        <taxon>Dikarya</taxon>
        <taxon>Ascomycota</taxon>
        <taxon>Saccharomycotina</taxon>
        <taxon>Pichiomycetes</taxon>
        <taxon>Pichiales</taxon>
        <taxon>Pichiaceae</taxon>
        <taxon>Ambrosiozyma</taxon>
    </lineage>
</organism>
<dbReference type="PROSITE" id="PS00141">
    <property type="entry name" value="ASP_PROTEASE"/>
    <property type="match status" value="1"/>
</dbReference>
<dbReference type="InterPro" id="IPR000595">
    <property type="entry name" value="cNMP-bd_dom"/>
</dbReference>
<dbReference type="OrthoDB" id="771136at2759"/>
<keyword evidence="5" id="KW-0645">Protease</keyword>
<comment type="similarity">
    <text evidence="1 5">Belongs to the peptidase A1 family.</text>
</comment>
<dbReference type="InterPro" id="IPR033121">
    <property type="entry name" value="PEPTIDASE_A1"/>
</dbReference>
<name>A0A9W7DJE2_AMBMO</name>
<keyword evidence="3 5" id="KW-0064">Aspartyl protease</keyword>